<dbReference type="InterPro" id="IPR013078">
    <property type="entry name" value="His_Pase_superF_clade-1"/>
</dbReference>
<dbReference type="Gene3D" id="3.40.50.1240">
    <property type="entry name" value="Phosphoglycerate mutase-like"/>
    <property type="match status" value="1"/>
</dbReference>
<proteinExistence type="predicted"/>
<protein>
    <submittedName>
        <fullName evidence="1">Phosphoglycerate mutase family protein</fullName>
        <ecNumber evidence="1">5.4.-.-</ecNumber>
    </submittedName>
</protein>
<dbReference type="Proteomes" id="UP001597561">
    <property type="component" value="Unassembled WGS sequence"/>
</dbReference>
<dbReference type="SUPFAM" id="SSF53254">
    <property type="entry name" value="Phosphoglycerate mutase-like"/>
    <property type="match status" value="1"/>
</dbReference>
<name>A0ABW5ZI55_9BACL</name>
<keyword evidence="2" id="KW-1185">Reference proteome</keyword>
<accession>A0ABW5ZI55</accession>
<organism evidence="1 2">
    <name type="scientific">Jeotgalibacillus terrae</name>
    <dbReference type="NCBI Taxonomy" id="587735"/>
    <lineage>
        <taxon>Bacteria</taxon>
        <taxon>Bacillati</taxon>
        <taxon>Bacillota</taxon>
        <taxon>Bacilli</taxon>
        <taxon>Bacillales</taxon>
        <taxon>Caryophanaceae</taxon>
        <taxon>Jeotgalibacillus</taxon>
    </lineage>
</organism>
<dbReference type="EMBL" id="JBHUPG010000019">
    <property type="protein sequence ID" value="MFD2912222.1"/>
    <property type="molecule type" value="Genomic_DNA"/>
</dbReference>
<sequence>MNITLIRHGKSLWNEKKVITALEFKEWVKRYNDHGVLEEKTYPSDTLNQFNASEVIFTSDLKRAIESAKLLNPEVLVMPDPLFREVELPAPFFILCRLKLNANLWTVMFRMLWFCGYSYECESLQHAKRRAEKASKVLMECAHEKNKVTLVGHGFFNMMIGKELKKAGWNGARRTSSSHWGATTYTLAR</sequence>
<evidence type="ECO:0000313" key="2">
    <source>
        <dbReference type="Proteomes" id="UP001597561"/>
    </source>
</evidence>
<keyword evidence="1" id="KW-0413">Isomerase</keyword>
<dbReference type="CDD" id="cd07067">
    <property type="entry name" value="HP_PGM_like"/>
    <property type="match status" value="1"/>
</dbReference>
<evidence type="ECO:0000313" key="1">
    <source>
        <dbReference type="EMBL" id="MFD2912222.1"/>
    </source>
</evidence>
<dbReference type="GO" id="GO:0016853">
    <property type="term" value="F:isomerase activity"/>
    <property type="evidence" value="ECO:0007669"/>
    <property type="project" value="UniProtKB-KW"/>
</dbReference>
<comment type="caution">
    <text evidence="1">The sequence shown here is derived from an EMBL/GenBank/DDBJ whole genome shotgun (WGS) entry which is preliminary data.</text>
</comment>
<dbReference type="Pfam" id="PF00300">
    <property type="entry name" value="His_Phos_1"/>
    <property type="match status" value="1"/>
</dbReference>
<dbReference type="InterPro" id="IPR029033">
    <property type="entry name" value="His_PPase_superfam"/>
</dbReference>
<dbReference type="EC" id="5.4.-.-" evidence="1"/>
<reference evidence="2" key="1">
    <citation type="journal article" date="2019" name="Int. J. Syst. Evol. Microbiol.">
        <title>The Global Catalogue of Microorganisms (GCM) 10K type strain sequencing project: providing services to taxonomists for standard genome sequencing and annotation.</title>
        <authorList>
            <consortium name="The Broad Institute Genomics Platform"/>
            <consortium name="The Broad Institute Genome Sequencing Center for Infectious Disease"/>
            <person name="Wu L."/>
            <person name="Ma J."/>
        </authorList>
    </citation>
    <scope>NUCLEOTIDE SEQUENCE [LARGE SCALE GENOMIC DNA]</scope>
    <source>
        <strain evidence="2">KCTC 13528</strain>
    </source>
</reference>
<gene>
    <name evidence="1" type="ORF">ACFS5P_10085</name>
</gene>
<dbReference type="RefSeq" id="WP_204728787.1">
    <property type="nucleotide sequence ID" value="NZ_JAFBDK010000005.1"/>
</dbReference>